<comment type="caution">
    <text evidence="1">The sequence shown here is derived from an EMBL/GenBank/DDBJ whole genome shotgun (WGS) entry which is preliminary data.</text>
</comment>
<evidence type="ECO:0000313" key="1">
    <source>
        <dbReference type="EMBL" id="MFI5676469.1"/>
    </source>
</evidence>
<dbReference type="Proteomes" id="UP001612415">
    <property type="component" value="Unassembled WGS sequence"/>
</dbReference>
<organism evidence="1 2">
    <name type="scientific">Streptomyces cellulosae</name>
    <dbReference type="NCBI Taxonomy" id="1968"/>
    <lineage>
        <taxon>Bacteria</taxon>
        <taxon>Bacillati</taxon>
        <taxon>Actinomycetota</taxon>
        <taxon>Actinomycetes</taxon>
        <taxon>Kitasatosporales</taxon>
        <taxon>Streptomycetaceae</taxon>
        <taxon>Streptomyces</taxon>
    </lineage>
</organism>
<accession>A0ABW7Y279</accession>
<keyword evidence="2" id="KW-1185">Reference proteome</keyword>
<name>A0ABW7Y279_STRCE</name>
<protein>
    <recommendedName>
        <fullName evidence="3">Immunity protein 35 domain-containing protein</fullName>
    </recommendedName>
</protein>
<evidence type="ECO:0008006" key="3">
    <source>
        <dbReference type="Google" id="ProtNLM"/>
    </source>
</evidence>
<dbReference type="EMBL" id="JBITDC010000006">
    <property type="protein sequence ID" value="MFI5676469.1"/>
    <property type="molecule type" value="Genomic_DNA"/>
</dbReference>
<proteinExistence type="predicted"/>
<evidence type="ECO:0000313" key="2">
    <source>
        <dbReference type="Proteomes" id="UP001612415"/>
    </source>
</evidence>
<gene>
    <name evidence="1" type="ORF">ACIA8P_17595</name>
</gene>
<reference evidence="1 2" key="1">
    <citation type="submission" date="2024-10" db="EMBL/GenBank/DDBJ databases">
        <title>The Natural Products Discovery Center: Release of the First 8490 Sequenced Strains for Exploring Actinobacteria Biosynthetic Diversity.</title>
        <authorList>
            <person name="Kalkreuter E."/>
            <person name="Kautsar S.A."/>
            <person name="Yang D."/>
            <person name="Bader C.D."/>
            <person name="Teijaro C.N."/>
            <person name="Fluegel L."/>
            <person name="Davis C.M."/>
            <person name="Simpson J.R."/>
            <person name="Lauterbach L."/>
            <person name="Steele A.D."/>
            <person name="Gui C."/>
            <person name="Meng S."/>
            <person name="Li G."/>
            <person name="Viehrig K."/>
            <person name="Ye F."/>
            <person name="Su P."/>
            <person name="Kiefer A.F."/>
            <person name="Nichols A."/>
            <person name="Cepeda A.J."/>
            <person name="Yan W."/>
            <person name="Fan B."/>
            <person name="Jiang Y."/>
            <person name="Adhikari A."/>
            <person name="Zheng C.-J."/>
            <person name="Schuster L."/>
            <person name="Cowan T.M."/>
            <person name="Smanski M.J."/>
            <person name="Chevrette M.G."/>
            <person name="De Carvalho L.P.S."/>
            <person name="Shen B."/>
        </authorList>
    </citation>
    <scope>NUCLEOTIDE SEQUENCE [LARGE SCALE GENOMIC DNA]</scope>
    <source>
        <strain evidence="1 2">NPDC051599</strain>
    </source>
</reference>
<dbReference type="RefSeq" id="WP_398657216.1">
    <property type="nucleotide sequence ID" value="NZ_JBITDC010000006.1"/>
</dbReference>
<sequence>MVWSRYKRGARFEHGPLTVVDCEDGQVSAYWVGSLVLDVPAKSLPALVDRTLAEAKLGQARLHRHGKDGDPVLVLTQAALEHYGLPTELSEEERRAGRLKDA</sequence>